<feature type="transmembrane region" description="Helical" evidence="2">
    <location>
        <begin position="428"/>
        <end position="446"/>
    </location>
</feature>
<accession>A0A9W7E324</accession>
<dbReference type="Gene3D" id="1.25.10.10">
    <property type="entry name" value="Leucine-rich Repeat Variant"/>
    <property type="match status" value="1"/>
</dbReference>
<evidence type="ECO:0000313" key="5">
    <source>
        <dbReference type="Proteomes" id="UP001165082"/>
    </source>
</evidence>
<keyword evidence="5" id="KW-1185">Reference proteome</keyword>
<name>A0A9W7E324_9STRA</name>
<protein>
    <recommendedName>
        <fullName evidence="3">PH domain-containing protein</fullName>
    </recommendedName>
</protein>
<feature type="compositionally biased region" description="Low complexity" evidence="1">
    <location>
        <begin position="141"/>
        <end position="155"/>
    </location>
</feature>
<dbReference type="Pfam" id="PF00514">
    <property type="entry name" value="Arm"/>
    <property type="match status" value="1"/>
</dbReference>
<organism evidence="4 5">
    <name type="scientific">Triparma retinervis</name>
    <dbReference type="NCBI Taxonomy" id="2557542"/>
    <lineage>
        <taxon>Eukaryota</taxon>
        <taxon>Sar</taxon>
        <taxon>Stramenopiles</taxon>
        <taxon>Ochrophyta</taxon>
        <taxon>Bolidophyceae</taxon>
        <taxon>Parmales</taxon>
        <taxon>Triparmaceae</taxon>
        <taxon>Triparma</taxon>
    </lineage>
</organism>
<dbReference type="InterPro" id="IPR000225">
    <property type="entry name" value="Armadillo"/>
</dbReference>
<dbReference type="InterPro" id="IPR011989">
    <property type="entry name" value="ARM-like"/>
</dbReference>
<feature type="compositionally biased region" description="Polar residues" evidence="1">
    <location>
        <begin position="1197"/>
        <end position="1207"/>
    </location>
</feature>
<dbReference type="InterPro" id="IPR001849">
    <property type="entry name" value="PH_domain"/>
</dbReference>
<dbReference type="InterPro" id="IPR016024">
    <property type="entry name" value="ARM-type_fold"/>
</dbReference>
<dbReference type="Pfam" id="PF17963">
    <property type="entry name" value="Big_9"/>
    <property type="match status" value="1"/>
</dbReference>
<dbReference type="SMART" id="SM00185">
    <property type="entry name" value="ARM"/>
    <property type="match status" value="4"/>
</dbReference>
<evidence type="ECO:0000256" key="1">
    <source>
        <dbReference type="SAM" id="MobiDB-lite"/>
    </source>
</evidence>
<feature type="transmembrane region" description="Helical" evidence="2">
    <location>
        <begin position="518"/>
        <end position="539"/>
    </location>
</feature>
<evidence type="ECO:0000313" key="4">
    <source>
        <dbReference type="EMBL" id="GMH63455.1"/>
    </source>
</evidence>
<sequence>MWDPIPDGSPPFSAYFNPPKPSGVPVARTGVLRRDFVFATTPVELSMVGSSNPPMIQSIVDRIKVGGYEADEVMFKLSWTLPDGAFGMFYLRAEDKNDRDEWITHITEAMFTAENVSASFADFRRMRVASAVTRERRGSHTSRATASSVASSTSTLHNIQAPNQPSAAVLRARETFRLQQEYLKKAGCGSINAASEAASDSEVDVMMDGADRGSEYSRASSTIYSDSEDTVQTRSRQRSRSVVFEDHDSDSELERATSLSFEAQEEYDQVGSLPSQTNGDNLPIKRTSINSVDRRGSSMSSYTSKTTSIDSLTSAISKRGSVKRRSTKLTQNQKQMLRLFSSDENRDEAVDSELADGQGKRRTNVVVDGTFHYLPKYTLRFTCPNVCNVYGLVMEFFILATYCMPAEVLGGQKKGGTVERLTGIPYEYVFWVMVVACFLNAGAFVMHPVLRGKYKFRYQENHAFWQIIHFINGPLYITVVTFLFQALSCDFVDPDKPVLIEQRTLSCFEDESHLRMSVAAMIALALYLTQSTLVPTLTYKETMFNKQLDVLYVPVYVQGHWILKAIYASVYVTFYGYNELTRVVILLIVNVLMLILQVYVKPCSIRSINVMRTASFTSATWAALSSALYISFAECASFSFLLLVMISGWCMIFGGAFLFFKATSRPIEHEVDHTFLELERQAQTGEVQPRVMEPFIAMTMEIENNVHMLEECKLTIPQLVWLVDYPNVRIQYQSLWALSNLAQHEDCRHEIFLARSRIDVTGNVDENGIEVLLRLFTSAQSQPALKLEALAALINCSISNEVVEFMTTELKVLRSFVELLWRQTMYTRFVTMAITNLAKDKATCRELCEIGAVHALMGLVHTPDFEKQKCACMALANISQNIDPQHAGPLMSADFIDRVIKLAVTKDVDLHVEISTLLRNLSFYPEFAQLLRDRGAIVAIATLRKSIFPQVRDSGQIAAQNLMGNSTDHSKAEKQAAILASFEPLVALVNWDTWGSKLDNIFSPVFAAAPQAIGRHVVTIMGAERKVLLKGEDSQGKQPSHGTLSEVMGDGTVTYTPDEDFVGDDYFTYVARNNYMESNVATVAIKIRSNDDIQQAALAVEALLSEKSVANAMVPALNLMGETFTKQFALAKERSGAYFFGRSGGVTGGGASGSQEGGGEKWGWGVPVFGRMFRSGTEVEEMEPQTKYDELKEAHQVTGSTKLTQTRAELRNARKASVGGRG</sequence>
<dbReference type="PANTHER" id="PTHR46241:SF1">
    <property type="entry name" value="OUTER DYNEIN ARM-DOCKING COMPLEX SUBUNIT 2"/>
    <property type="match status" value="1"/>
</dbReference>
<feature type="transmembrane region" description="Helical" evidence="2">
    <location>
        <begin position="467"/>
        <end position="487"/>
    </location>
</feature>
<proteinExistence type="predicted"/>
<dbReference type="AlphaFoldDB" id="A0A9W7E324"/>
<dbReference type="Gene3D" id="2.60.40.3440">
    <property type="match status" value="1"/>
</dbReference>
<keyword evidence="2" id="KW-1133">Transmembrane helix</keyword>
<feature type="transmembrane region" description="Helical" evidence="2">
    <location>
        <begin position="580"/>
        <end position="600"/>
    </location>
</feature>
<comment type="caution">
    <text evidence="4">The sequence shown here is derived from an EMBL/GenBank/DDBJ whole genome shotgun (WGS) entry which is preliminary data.</text>
</comment>
<dbReference type="EMBL" id="BRXZ01001138">
    <property type="protein sequence ID" value="GMH63455.1"/>
    <property type="molecule type" value="Genomic_DNA"/>
</dbReference>
<dbReference type="PROSITE" id="PS50003">
    <property type="entry name" value="PH_DOMAIN"/>
    <property type="match status" value="1"/>
</dbReference>
<evidence type="ECO:0000259" key="3">
    <source>
        <dbReference type="PROSITE" id="PS50003"/>
    </source>
</evidence>
<feature type="region of interest" description="Disordered" evidence="1">
    <location>
        <begin position="132"/>
        <end position="159"/>
    </location>
</feature>
<dbReference type="SUPFAM" id="SSF48371">
    <property type="entry name" value="ARM repeat"/>
    <property type="match status" value="1"/>
</dbReference>
<gene>
    <name evidence="4" type="ORF">TrRE_jg6604</name>
</gene>
<keyword evidence="2" id="KW-0472">Membrane</keyword>
<dbReference type="Proteomes" id="UP001165082">
    <property type="component" value="Unassembled WGS sequence"/>
</dbReference>
<reference evidence="4" key="1">
    <citation type="submission" date="2022-07" db="EMBL/GenBank/DDBJ databases">
        <title>Genome analysis of Parmales, a sister group of diatoms, reveals the evolutionary specialization of diatoms from phago-mixotrophs to photoautotrophs.</title>
        <authorList>
            <person name="Ban H."/>
            <person name="Sato S."/>
            <person name="Yoshikawa S."/>
            <person name="Kazumasa Y."/>
            <person name="Nakamura Y."/>
            <person name="Ichinomiya M."/>
            <person name="Saitoh K."/>
            <person name="Sato N."/>
            <person name="Blanc-Mathieu R."/>
            <person name="Endo H."/>
            <person name="Kuwata A."/>
            <person name="Ogata H."/>
        </authorList>
    </citation>
    <scope>NUCLEOTIDE SEQUENCE</scope>
</reference>
<feature type="region of interest" description="Disordered" evidence="1">
    <location>
        <begin position="1195"/>
        <end position="1222"/>
    </location>
</feature>
<feature type="domain" description="PH" evidence="3">
    <location>
        <begin position="1"/>
        <end position="111"/>
    </location>
</feature>
<feature type="compositionally biased region" description="Basic and acidic residues" evidence="1">
    <location>
        <begin position="243"/>
        <end position="255"/>
    </location>
</feature>
<feature type="transmembrane region" description="Helical" evidence="2">
    <location>
        <begin position="551"/>
        <end position="574"/>
    </location>
</feature>
<feature type="region of interest" description="Disordered" evidence="1">
    <location>
        <begin position="212"/>
        <end position="305"/>
    </location>
</feature>
<keyword evidence="2" id="KW-0812">Transmembrane</keyword>
<dbReference type="OrthoDB" id="191261at2759"/>
<feature type="transmembrane region" description="Helical" evidence="2">
    <location>
        <begin position="612"/>
        <end position="632"/>
    </location>
</feature>
<evidence type="ECO:0000256" key="2">
    <source>
        <dbReference type="SAM" id="Phobius"/>
    </source>
</evidence>
<dbReference type="PANTHER" id="PTHR46241">
    <property type="entry name" value="ARMADILLO REPEAT-CONTAINING PROTEIN 4 ARMC4"/>
    <property type="match status" value="1"/>
</dbReference>
<feature type="transmembrane region" description="Helical" evidence="2">
    <location>
        <begin position="638"/>
        <end position="660"/>
    </location>
</feature>